<keyword evidence="6" id="KW-1185">Reference proteome</keyword>
<evidence type="ECO:0000259" key="4">
    <source>
        <dbReference type="PROSITE" id="PS50043"/>
    </source>
</evidence>
<dbReference type="AlphaFoldDB" id="A0AAE9Y7U6"/>
<dbReference type="CDD" id="cd06170">
    <property type="entry name" value="LuxR_C_like"/>
    <property type="match status" value="1"/>
</dbReference>
<dbReference type="SUPFAM" id="SSF46894">
    <property type="entry name" value="C-terminal effector domain of the bipartite response regulators"/>
    <property type="match status" value="1"/>
</dbReference>
<protein>
    <submittedName>
        <fullName evidence="5">LuxR C-terminal-related transcriptional regulator</fullName>
    </submittedName>
</protein>
<evidence type="ECO:0000313" key="5">
    <source>
        <dbReference type="EMBL" id="WCO66043.1"/>
    </source>
</evidence>
<proteinExistence type="predicted"/>
<dbReference type="PROSITE" id="PS00622">
    <property type="entry name" value="HTH_LUXR_1"/>
    <property type="match status" value="1"/>
</dbReference>
<feature type="domain" description="HTH luxR-type" evidence="4">
    <location>
        <begin position="278"/>
        <end position="343"/>
    </location>
</feature>
<evidence type="ECO:0000256" key="3">
    <source>
        <dbReference type="ARBA" id="ARBA00023163"/>
    </source>
</evidence>
<organism evidence="5 6">
    <name type="scientific">Iamia majanohamensis</name>
    <dbReference type="NCBI Taxonomy" id="467976"/>
    <lineage>
        <taxon>Bacteria</taxon>
        <taxon>Bacillati</taxon>
        <taxon>Actinomycetota</taxon>
        <taxon>Acidimicrobiia</taxon>
        <taxon>Acidimicrobiales</taxon>
        <taxon>Iamiaceae</taxon>
        <taxon>Iamia</taxon>
    </lineage>
</organism>
<dbReference type="Proteomes" id="UP001216390">
    <property type="component" value="Chromosome"/>
</dbReference>
<name>A0AAE9Y7U6_9ACTN</name>
<dbReference type="PROSITE" id="PS50043">
    <property type="entry name" value="HTH_LUXR_2"/>
    <property type="match status" value="1"/>
</dbReference>
<reference evidence="5" key="1">
    <citation type="submission" date="2023-01" db="EMBL/GenBank/DDBJ databases">
        <title>The diversity of Class Acidimicrobiia in South China Sea sediment environments and the proposal of Iamia marina sp. nov., a novel species of the genus Iamia.</title>
        <authorList>
            <person name="He Y."/>
            <person name="Tian X."/>
        </authorList>
    </citation>
    <scope>NUCLEOTIDE SEQUENCE</scope>
    <source>
        <strain evidence="5">DSM 19957</strain>
    </source>
</reference>
<gene>
    <name evidence="5" type="ORF">PO878_16205</name>
</gene>
<keyword evidence="3" id="KW-0804">Transcription</keyword>
<dbReference type="Pfam" id="PF00196">
    <property type="entry name" value="GerE"/>
    <property type="match status" value="1"/>
</dbReference>
<dbReference type="InterPro" id="IPR000792">
    <property type="entry name" value="Tscrpt_reg_LuxR_C"/>
</dbReference>
<dbReference type="InterPro" id="IPR016032">
    <property type="entry name" value="Sig_transdc_resp-reg_C-effctor"/>
</dbReference>
<dbReference type="GO" id="GO:0003677">
    <property type="term" value="F:DNA binding"/>
    <property type="evidence" value="ECO:0007669"/>
    <property type="project" value="UniProtKB-KW"/>
</dbReference>
<dbReference type="RefSeq" id="WP_272735569.1">
    <property type="nucleotide sequence ID" value="NZ_CP116942.1"/>
</dbReference>
<dbReference type="GO" id="GO:0006355">
    <property type="term" value="P:regulation of DNA-templated transcription"/>
    <property type="evidence" value="ECO:0007669"/>
    <property type="project" value="InterPro"/>
</dbReference>
<dbReference type="EMBL" id="CP116942">
    <property type="protein sequence ID" value="WCO66043.1"/>
    <property type="molecule type" value="Genomic_DNA"/>
</dbReference>
<evidence type="ECO:0000256" key="2">
    <source>
        <dbReference type="ARBA" id="ARBA00023125"/>
    </source>
</evidence>
<accession>A0AAE9Y7U6</accession>
<dbReference type="KEGG" id="ima:PO878_16205"/>
<evidence type="ECO:0000256" key="1">
    <source>
        <dbReference type="ARBA" id="ARBA00023015"/>
    </source>
</evidence>
<dbReference type="PANTHER" id="PTHR44688">
    <property type="entry name" value="DNA-BINDING TRANSCRIPTIONAL ACTIVATOR DEVR_DOSR"/>
    <property type="match status" value="1"/>
</dbReference>
<sequence length="361" mass="38358">MGVGAVARARTVLLAAREADLRPGELCEEVIRAVRSVADFHWCALMTTDPATLLPSGGVVHGFPREACAPYWDNELLDPDFNKFVDLARRVDPVATLVEAVDGDLTRSPRVTGLYASLGIADELRVVFVAGSSCLATGTFVRPAHLGPFTAEELTDVRALVPVATSALRASLGSPHVTAPQAPPAVVLLDGEGAVTAMTEGASALLDDLRVSVDGELPGVLSIAATKARWSRAGTTVTTRVRGRSGRWLRLHVAPLAGDPSTVAATLDAARPDDTAQILLDSYGLTERETEIVLWLCRGLSAKEVASELLISPHTVRDHIKAIYEKAGVNSRGALVAGLFSDHLLDRFHDEVSHMDDLATN</sequence>
<keyword evidence="2" id="KW-0238">DNA-binding</keyword>
<dbReference type="SMART" id="SM00421">
    <property type="entry name" value="HTH_LUXR"/>
    <property type="match status" value="1"/>
</dbReference>
<dbReference type="PANTHER" id="PTHR44688:SF16">
    <property type="entry name" value="DNA-BINDING TRANSCRIPTIONAL ACTIVATOR DEVR_DOSR"/>
    <property type="match status" value="1"/>
</dbReference>
<keyword evidence="1" id="KW-0805">Transcription regulation</keyword>
<dbReference type="InterPro" id="IPR036388">
    <property type="entry name" value="WH-like_DNA-bd_sf"/>
</dbReference>
<evidence type="ECO:0000313" key="6">
    <source>
        <dbReference type="Proteomes" id="UP001216390"/>
    </source>
</evidence>
<dbReference type="PRINTS" id="PR00038">
    <property type="entry name" value="HTHLUXR"/>
</dbReference>
<dbReference type="Gene3D" id="1.10.10.10">
    <property type="entry name" value="Winged helix-like DNA-binding domain superfamily/Winged helix DNA-binding domain"/>
    <property type="match status" value="1"/>
</dbReference>